<keyword evidence="3" id="KW-0863">Zinc-finger</keyword>
<evidence type="ECO:0000313" key="9">
    <source>
        <dbReference type="Proteomes" id="UP000822688"/>
    </source>
</evidence>
<sequence>MKRERCDDEKPEVGKRGRVDHEDAEVHVGPSQVRGEQIPVVQVKEEGESGEELFQKQNSDGAQLQLGGAQDDEGNDSTSEPETDSAASDENSSKVDEEESGDVEEEYEDDYEDDFFRFQEDFSSEYMFSNSAYPHVGPRGFIESAQIADLHPSLVGKWETQGRVVYKFPVRSYDNHNGKGKYFSFEMADEHGGEIRVVCFNKLVDEFFNKVIKDKWIVLRNGRLQTPSPRFNFEQRKCEVVLQYNSTIREIPDVVKVEELETLAARDDPEKELLRKQVIELQRQVQDYKVKLELLESQGYGEIS</sequence>
<evidence type="ECO:0000256" key="6">
    <source>
        <dbReference type="SAM" id="Coils"/>
    </source>
</evidence>
<keyword evidence="9" id="KW-1185">Reference proteome</keyword>
<dbReference type="CDD" id="cd04474">
    <property type="entry name" value="RPA1_DBD_A"/>
    <property type="match status" value="1"/>
</dbReference>
<accession>A0A8T0J230</accession>
<evidence type="ECO:0000256" key="2">
    <source>
        <dbReference type="ARBA" id="ARBA00022723"/>
    </source>
</evidence>
<dbReference type="AlphaFoldDB" id="A0A8T0J230"/>
<feature type="region of interest" description="Disordered" evidence="7">
    <location>
        <begin position="1"/>
        <end position="110"/>
    </location>
</feature>
<dbReference type="InterPro" id="IPR012340">
    <property type="entry name" value="NA-bd_OB-fold"/>
</dbReference>
<feature type="compositionally biased region" description="Basic and acidic residues" evidence="7">
    <location>
        <begin position="1"/>
        <end position="26"/>
    </location>
</feature>
<dbReference type="GO" id="GO:0008270">
    <property type="term" value="F:zinc ion binding"/>
    <property type="evidence" value="ECO:0007669"/>
    <property type="project" value="UniProtKB-KW"/>
</dbReference>
<reference evidence="8" key="1">
    <citation type="submission" date="2020-06" db="EMBL/GenBank/DDBJ databases">
        <title>WGS assembly of Ceratodon purpureus strain R40.</title>
        <authorList>
            <person name="Carey S.B."/>
            <person name="Jenkins J."/>
            <person name="Shu S."/>
            <person name="Lovell J.T."/>
            <person name="Sreedasyam A."/>
            <person name="Maumus F."/>
            <person name="Tiley G.P."/>
            <person name="Fernandez-Pozo N."/>
            <person name="Barry K."/>
            <person name="Chen C."/>
            <person name="Wang M."/>
            <person name="Lipzen A."/>
            <person name="Daum C."/>
            <person name="Saski C.A."/>
            <person name="Payton A.C."/>
            <person name="Mcbreen J.C."/>
            <person name="Conrad R.E."/>
            <person name="Kollar L.M."/>
            <person name="Olsson S."/>
            <person name="Huttunen S."/>
            <person name="Landis J.B."/>
            <person name="Wickett N.J."/>
            <person name="Johnson M.G."/>
            <person name="Rensing S.A."/>
            <person name="Grimwood J."/>
            <person name="Schmutz J."/>
            <person name="Mcdaniel S.F."/>
        </authorList>
    </citation>
    <scope>NUCLEOTIDE SEQUENCE</scope>
    <source>
        <strain evidence="8">R40</strain>
    </source>
</reference>
<protein>
    <submittedName>
        <fullName evidence="8">Uncharacterized protein</fullName>
    </submittedName>
</protein>
<evidence type="ECO:0000256" key="4">
    <source>
        <dbReference type="ARBA" id="ARBA00022833"/>
    </source>
</evidence>
<dbReference type="EMBL" id="CM026421">
    <property type="protein sequence ID" value="KAG0589970.1"/>
    <property type="molecule type" value="Genomic_DNA"/>
</dbReference>
<feature type="compositionally biased region" description="Acidic residues" evidence="7">
    <location>
        <begin position="70"/>
        <end position="83"/>
    </location>
</feature>
<evidence type="ECO:0000313" key="8">
    <source>
        <dbReference type="EMBL" id="KAG0589970.1"/>
    </source>
</evidence>
<comment type="caution">
    <text evidence="8">The sequence shown here is derived from an EMBL/GenBank/DDBJ whole genome shotgun (WGS) entry which is preliminary data.</text>
</comment>
<feature type="coiled-coil region" evidence="6">
    <location>
        <begin position="271"/>
        <end position="298"/>
    </location>
</feature>
<keyword evidence="2" id="KW-0479">Metal-binding</keyword>
<gene>
    <name evidence="8" type="ORF">KC19_1G060400</name>
</gene>
<keyword evidence="5" id="KW-0238">DNA-binding</keyword>
<evidence type="ECO:0000256" key="3">
    <source>
        <dbReference type="ARBA" id="ARBA00022771"/>
    </source>
</evidence>
<evidence type="ECO:0000256" key="5">
    <source>
        <dbReference type="ARBA" id="ARBA00023125"/>
    </source>
</evidence>
<dbReference type="Gene3D" id="2.40.50.140">
    <property type="entry name" value="Nucleic acid-binding proteins"/>
    <property type="match status" value="1"/>
</dbReference>
<dbReference type="FunFam" id="2.40.50.140:FF:000041">
    <property type="entry name" value="Replication protein A subunit"/>
    <property type="match status" value="1"/>
</dbReference>
<dbReference type="Proteomes" id="UP000822688">
    <property type="component" value="Chromosome 1"/>
</dbReference>
<organism evidence="8 9">
    <name type="scientific">Ceratodon purpureus</name>
    <name type="common">Fire moss</name>
    <name type="synonym">Dicranum purpureum</name>
    <dbReference type="NCBI Taxonomy" id="3225"/>
    <lineage>
        <taxon>Eukaryota</taxon>
        <taxon>Viridiplantae</taxon>
        <taxon>Streptophyta</taxon>
        <taxon>Embryophyta</taxon>
        <taxon>Bryophyta</taxon>
        <taxon>Bryophytina</taxon>
        <taxon>Bryopsida</taxon>
        <taxon>Dicranidae</taxon>
        <taxon>Pseudoditrichales</taxon>
        <taxon>Ditrichaceae</taxon>
        <taxon>Ceratodon</taxon>
    </lineage>
</organism>
<evidence type="ECO:0000256" key="1">
    <source>
        <dbReference type="ARBA" id="ARBA00005690"/>
    </source>
</evidence>
<keyword evidence="6" id="KW-0175">Coiled coil</keyword>
<evidence type="ECO:0000256" key="7">
    <source>
        <dbReference type="SAM" id="MobiDB-lite"/>
    </source>
</evidence>
<comment type="similarity">
    <text evidence="1">Belongs to the replication factor A protein 1 family.</text>
</comment>
<proteinExistence type="inferred from homology"/>
<keyword evidence="4" id="KW-0862">Zinc</keyword>
<feature type="compositionally biased region" description="Acidic residues" evidence="7">
    <location>
        <begin position="96"/>
        <end position="110"/>
    </location>
</feature>
<name>A0A8T0J230_CERPU</name>
<dbReference type="SUPFAM" id="SSF50249">
    <property type="entry name" value="Nucleic acid-binding proteins"/>
    <property type="match status" value="1"/>
</dbReference>
<dbReference type="GO" id="GO:0003677">
    <property type="term" value="F:DNA binding"/>
    <property type="evidence" value="ECO:0007669"/>
    <property type="project" value="UniProtKB-KW"/>
</dbReference>